<feature type="region of interest" description="Disordered" evidence="1">
    <location>
        <begin position="29"/>
        <end position="48"/>
    </location>
</feature>
<keyword evidence="3" id="KW-1185">Reference proteome</keyword>
<dbReference type="VEuPathDB" id="FungiDB:C8Q69DRAFT_302177"/>
<dbReference type="Proteomes" id="UP000283841">
    <property type="component" value="Unassembled WGS sequence"/>
</dbReference>
<organism evidence="2 3">
    <name type="scientific">Byssochlamys spectabilis</name>
    <name type="common">Paecilomyces variotii</name>
    <dbReference type="NCBI Taxonomy" id="264951"/>
    <lineage>
        <taxon>Eukaryota</taxon>
        <taxon>Fungi</taxon>
        <taxon>Dikarya</taxon>
        <taxon>Ascomycota</taxon>
        <taxon>Pezizomycotina</taxon>
        <taxon>Eurotiomycetes</taxon>
        <taxon>Eurotiomycetidae</taxon>
        <taxon>Eurotiales</taxon>
        <taxon>Thermoascaceae</taxon>
        <taxon>Paecilomyces</taxon>
    </lineage>
</organism>
<dbReference type="Gene3D" id="1.10.555.10">
    <property type="entry name" value="Rho GTPase activation protein"/>
    <property type="match status" value="1"/>
</dbReference>
<name>A0A443HSD7_BYSSP</name>
<evidence type="ECO:0000256" key="1">
    <source>
        <dbReference type="SAM" id="MobiDB-lite"/>
    </source>
</evidence>
<dbReference type="RefSeq" id="XP_028484370.1">
    <property type="nucleotide sequence ID" value="XM_028627164.1"/>
</dbReference>
<sequence>MGLLDSLPFISSLYGSDKNAPVKRSWSRISRTHSDVVPLNPNSSTTEEAPVLPQALDLQLANTLLSRASQHHLQKVSGRQNVNDVDEAQPKGENISPRDPELSKHTSDASKRLKPTDSGYEELDPTTPVQTSGSKNSKRSRRLEGLKKLLSRHKSQEQQMPTEIRVVSVQPEANEIGDEGRRRSKSSQSHIDTHDVEVQEKENKEPQTPGADFRLDEPSEPRKVSDQTILSLESDKTSVTVCRRPSKHASSPIATVDRNYMYQNPFEDVREASHSQTESNPFTDRPASSTHSTRLSSSAYSDSDGQRINYTEPLSVTPKEPIIHRRSSKKPSISQEDLRQRSFAAGNLQLRQFGQRRAAIEYNRMAAKLHLHPLPLGCLNYPMCDDPLLNEGRGPKRKDAFLRKIRSMRSSLALRSAQRSPGGRTLRRIKTLANLTNRSCQMDSLKGKSLETIARLGGHSFLTLPADFAPCTLRLPVCIVATASYLKCYAPKARNMFLDYGDLKAAARMYDHYANQVLSAEKEKIKIDVTMRECNLPSDSIGSDKDYLFNEGFHVRSVGCVFKQLLAGLPGGILGSTELYRTLVDIYERRFFDAEVDSSESRLGGMSSAASMRIKVITLAILAFTSEMQLALICAVFGLCTLLLHETERLVEIEKQMMSETCAGASLAGLLDMEHLARVFGPLLTSATTSAGHDPFVDIEREIQGERVAVMLIENWRSVSRQLRVWEVFRHPAGAGRPPSRVCEEKE</sequence>
<feature type="compositionally biased region" description="Basic and acidic residues" evidence="1">
    <location>
        <begin position="96"/>
        <end position="115"/>
    </location>
</feature>
<proteinExistence type="predicted"/>
<feature type="region of interest" description="Disordered" evidence="1">
    <location>
        <begin position="269"/>
        <end position="337"/>
    </location>
</feature>
<gene>
    <name evidence="2" type="ORF">C8Q69DRAFT_302177</name>
</gene>
<evidence type="ECO:0000313" key="3">
    <source>
        <dbReference type="Proteomes" id="UP000283841"/>
    </source>
</evidence>
<dbReference type="STRING" id="264951.A0A443HSD7"/>
<comment type="caution">
    <text evidence="2">The sequence shown here is derived from an EMBL/GenBank/DDBJ whole genome shotgun (WGS) entry which is preliminary data.</text>
</comment>
<evidence type="ECO:0000313" key="2">
    <source>
        <dbReference type="EMBL" id="RWQ94725.1"/>
    </source>
</evidence>
<dbReference type="InterPro" id="IPR008936">
    <property type="entry name" value="Rho_GTPase_activation_prot"/>
</dbReference>
<dbReference type="AlphaFoldDB" id="A0A443HSD7"/>
<dbReference type="SUPFAM" id="SSF48350">
    <property type="entry name" value="GTPase activation domain, GAP"/>
    <property type="match status" value="1"/>
</dbReference>
<evidence type="ECO:0008006" key="4">
    <source>
        <dbReference type="Google" id="ProtNLM"/>
    </source>
</evidence>
<dbReference type="EMBL" id="RCNU01000007">
    <property type="protein sequence ID" value="RWQ94725.1"/>
    <property type="molecule type" value="Genomic_DNA"/>
</dbReference>
<feature type="compositionally biased region" description="Low complexity" evidence="1">
    <location>
        <begin position="287"/>
        <end position="301"/>
    </location>
</feature>
<reference evidence="2 3" key="1">
    <citation type="journal article" date="2018" name="Front. Microbiol.">
        <title>Genomic and genetic insights into a cosmopolitan fungus, Paecilomyces variotii (Eurotiales).</title>
        <authorList>
            <person name="Urquhart A.S."/>
            <person name="Mondo S.J."/>
            <person name="Makela M.R."/>
            <person name="Hane J.K."/>
            <person name="Wiebenga A."/>
            <person name="He G."/>
            <person name="Mihaltcheva S."/>
            <person name="Pangilinan J."/>
            <person name="Lipzen A."/>
            <person name="Barry K."/>
            <person name="de Vries R.P."/>
            <person name="Grigoriev I.V."/>
            <person name="Idnurm A."/>
        </authorList>
    </citation>
    <scope>NUCLEOTIDE SEQUENCE [LARGE SCALE GENOMIC DNA]</scope>
    <source>
        <strain evidence="2 3">CBS 101075</strain>
    </source>
</reference>
<accession>A0A443HSD7</accession>
<feature type="compositionally biased region" description="Basic and acidic residues" evidence="1">
    <location>
        <begin position="213"/>
        <end position="225"/>
    </location>
</feature>
<feature type="compositionally biased region" description="Basic and acidic residues" evidence="1">
    <location>
        <begin position="191"/>
        <end position="205"/>
    </location>
</feature>
<protein>
    <recommendedName>
        <fullName evidence="4">Rho-GAP domain-containing protein</fullName>
    </recommendedName>
</protein>
<feature type="region of interest" description="Disordered" evidence="1">
    <location>
        <begin position="71"/>
        <end position="256"/>
    </location>
</feature>
<dbReference type="GeneID" id="39596441"/>